<comment type="similarity">
    <text evidence="2 14">Belongs to the chloride channel (TC 2.A.49) family.</text>
</comment>
<proteinExistence type="inferred from homology"/>
<comment type="caution">
    <text evidence="14">Lacks conserved residue(s) required for the propagation of feature annotation.</text>
</comment>
<keyword evidence="3 14" id="KW-0813">Transport</keyword>
<keyword evidence="10 14" id="KW-0472">Membrane</keyword>
<feature type="transmembrane region" description="Helical" evidence="14">
    <location>
        <begin position="149"/>
        <end position="171"/>
    </location>
</feature>
<reference evidence="16" key="1">
    <citation type="submission" date="2020-06" db="EMBL/GenBank/DDBJ databases">
        <authorList>
            <person name="Li T."/>
            <person name="Hu X."/>
            <person name="Zhang T."/>
            <person name="Song X."/>
            <person name="Zhang H."/>
            <person name="Dai N."/>
            <person name="Sheng W."/>
            <person name="Hou X."/>
            <person name="Wei L."/>
        </authorList>
    </citation>
    <scope>NUCLEOTIDE SEQUENCE</scope>
    <source>
        <strain evidence="16">KEN8</strain>
        <tissue evidence="16">Leaf</tissue>
    </source>
</reference>
<dbReference type="PANTHER" id="PTHR11689:SF92">
    <property type="entry name" value="CHLORIDE CHANNEL-LIKE PROTEIN CLC-G-RELATED"/>
    <property type="match status" value="1"/>
</dbReference>
<dbReference type="SUPFAM" id="SSF81340">
    <property type="entry name" value="Clc chloride channel"/>
    <property type="match status" value="1"/>
</dbReference>
<evidence type="ECO:0000256" key="3">
    <source>
        <dbReference type="ARBA" id="ARBA00022448"/>
    </source>
</evidence>
<evidence type="ECO:0000256" key="5">
    <source>
        <dbReference type="ARBA" id="ARBA00022737"/>
    </source>
</evidence>
<dbReference type="InterPro" id="IPR002251">
    <property type="entry name" value="Cl_channel_pln"/>
</dbReference>
<evidence type="ECO:0000256" key="10">
    <source>
        <dbReference type="ARBA" id="ARBA00023136"/>
    </source>
</evidence>
<evidence type="ECO:0000256" key="13">
    <source>
        <dbReference type="PROSITE-ProRule" id="PRU00703"/>
    </source>
</evidence>
<dbReference type="InterPro" id="IPR014743">
    <property type="entry name" value="Cl-channel_core"/>
</dbReference>
<feature type="domain" description="CBS" evidence="15">
    <location>
        <begin position="641"/>
        <end position="696"/>
    </location>
</feature>
<dbReference type="Pfam" id="PF00654">
    <property type="entry name" value="Voltage_CLC"/>
    <property type="match status" value="1"/>
</dbReference>
<evidence type="ECO:0000256" key="6">
    <source>
        <dbReference type="ARBA" id="ARBA00022882"/>
    </source>
</evidence>
<dbReference type="SUPFAM" id="SSF54631">
    <property type="entry name" value="CBS-domain pair"/>
    <property type="match status" value="1"/>
</dbReference>
<dbReference type="AlphaFoldDB" id="A0AAW2RRZ0"/>
<name>A0AAW2RRZ0_9LAMI</name>
<accession>A0AAW2RRZ0</accession>
<keyword evidence="7 14" id="KW-1133">Transmembrane helix</keyword>
<feature type="transmembrane region" description="Helical" evidence="14">
    <location>
        <begin position="390"/>
        <end position="408"/>
    </location>
</feature>
<dbReference type="InterPro" id="IPR000644">
    <property type="entry name" value="CBS_dom"/>
</dbReference>
<gene>
    <name evidence="16" type="ORF">Scaly_0579000</name>
</gene>
<keyword evidence="6" id="KW-0407">Ion channel</keyword>
<keyword evidence="11" id="KW-0869">Chloride channel</keyword>
<dbReference type="GO" id="GO:0005247">
    <property type="term" value="F:voltage-gated chloride channel activity"/>
    <property type="evidence" value="ECO:0007669"/>
    <property type="project" value="InterPro"/>
</dbReference>
<feature type="transmembrane region" description="Helical" evidence="14">
    <location>
        <begin position="420"/>
        <end position="445"/>
    </location>
</feature>
<evidence type="ECO:0000256" key="14">
    <source>
        <dbReference type="RuleBase" id="RU361221"/>
    </source>
</evidence>
<feature type="transmembrane region" description="Helical" evidence="14">
    <location>
        <begin position="300"/>
        <end position="324"/>
    </location>
</feature>
<dbReference type="PRINTS" id="PR00762">
    <property type="entry name" value="CLCHANNEL"/>
</dbReference>
<comment type="subcellular location">
    <subcellularLocation>
        <location evidence="1 14">Membrane</location>
        <topology evidence="1 14">Multi-pass membrane protein</topology>
    </subcellularLocation>
</comment>
<keyword evidence="6" id="KW-0851">Voltage-gated channel</keyword>
<sequence>MSAQRIQKQNGLQFARDFWEFGVFISNCPPRPRRHSLIYPFCPLPNANANRSPLSNTQFAILFSSRKNTGGHVLMSTPLLSGLASSVDDDTALLQQPLLLLPTVSNTTAEVAIVGSSVCPIESLDYEVIENDFFKADWRSRGKIQKYQYIFIKWIWCFLIGLIVGLLGFFINLSVESIAGMKFVLTSNIMLTGNLITAFVAPDAAGSGIPEVKAYLNGVDVPAIFSFQTLVVKVLLEAVMTQIVGSICAVSSSLNVGRAGPLVHTGACVAAIVGQGGSKKFRLTWKWLQDFKNDWDMRDLVTCGSAAGIAAAFHAPVGGVLFALEEMASWWRGTLLCEALFTTAVVAIVLRALIDVCLRGKCGLFGKGGLIMYDVTSENISYHLRDVPPVLLLAVLGGILGSNYNLLLNKVLQIYSSINSYGILAPAGLFVPVIVMGAAYGRIVAMLVGSNSNLNPGLFAVLGSASLLGGSMRITVSLCAIFLELTNNLLLLPLIMLVLISKAVGDAINGNICDIIMTLKGLPYLKAHAEPYMRQLTVVDVVRGCSCLHETIDSSIFHGHVVNGFPVVDKPPFSASPEAHLLILLKSKTFLRTPAPAGPYAIRRFSDDDFAKWGLGHDDNIEDIELSVEEMDMYVDLHPFTNTSPYTVVETMSLAKAFKLFREVGLRHLLVIPKLSGRIPVVGILTRHDFMPEHIY</sequence>
<dbReference type="InterPro" id="IPR051280">
    <property type="entry name" value="Cl-channel/antiporter"/>
</dbReference>
<evidence type="ECO:0000256" key="2">
    <source>
        <dbReference type="ARBA" id="ARBA00009476"/>
    </source>
</evidence>
<evidence type="ECO:0000256" key="4">
    <source>
        <dbReference type="ARBA" id="ARBA00022692"/>
    </source>
</evidence>
<evidence type="ECO:0000256" key="12">
    <source>
        <dbReference type="ARBA" id="ARBA00023214"/>
    </source>
</evidence>
<keyword evidence="8 14" id="KW-0406">Ion transport</keyword>
<protein>
    <recommendedName>
        <fullName evidence="14">Chloride channel protein</fullName>
    </recommendedName>
</protein>
<keyword evidence="9 13" id="KW-0129">CBS domain</keyword>
<dbReference type="InterPro" id="IPR046342">
    <property type="entry name" value="CBS_dom_sf"/>
</dbReference>
<dbReference type="GO" id="GO:0009705">
    <property type="term" value="C:plant-type vacuole membrane"/>
    <property type="evidence" value="ECO:0007669"/>
    <property type="project" value="TreeGrafter"/>
</dbReference>
<dbReference type="EMBL" id="JACGWM010000003">
    <property type="protein sequence ID" value="KAL0382917.1"/>
    <property type="molecule type" value="Genomic_DNA"/>
</dbReference>
<evidence type="ECO:0000256" key="11">
    <source>
        <dbReference type="ARBA" id="ARBA00023173"/>
    </source>
</evidence>
<evidence type="ECO:0000259" key="15">
    <source>
        <dbReference type="PROSITE" id="PS51371"/>
    </source>
</evidence>
<keyword evidence="12 14" id="KW-0868">Chloride</keyword>
<evidence type="ECO:0000256" key="8">
    <source>
        <dbReference type="ARBA" id="ARBA00023065"/>
    </source>
</evidence>
<dbReference type="Gene3D" id="1.10.3080.10">
    <property type="entry name" value="Clc chloride channel"/>
    <property type="match status" value="2"/>
</dbReference>
<feature type="transmembrane region" description="Helical" evidence="14">
    <location>
        <begin position="330"/>
        <end position="354"/>
    </location>
</feature>
<dbReference type="PANTHER" id="PTHR11689">
    <property type="entry name" value="CHLORIDE CHANNEL PROTEIN CLC FAMILY MEMBER"/>
    <property type="match status" value="1"/>
</dbReference>
<dbReference type="PROSITE" id="PS51371">
    <property type="entry name" value="CBS"/>
    <property type="match status" value="1"/>
</dbReference>
<feature type="transmembrane region" description="Helical" evidence="14">
    <location>
        <begin position="457"/>
        <end position="483"/>
    </location>
</feature>
<dbReference type="PRINTS" id="PR01120">
    <property type="entry name" value="CLCHANNELPLT"/>
</dbReference>
<evidence type="ECO:0000256" key="7">
    <source>
        <dbReference type="ARBA" id="ARBA00022989"/>
    </source>
</evidence>
<reference evidence="16" key="2">
    <citation type="journal article" date="2024" name="Plant">
        <title>Genomic evolution and insights into agronomic trait innovations of Sesamum species.</title>
        <authorList>
            <person name="Miao H."/>
            <person name="Wang L."/>
            <person name="Qu L."/>
            <person name="Liu H."/>
            <person name="Sun Y."/>
            <person name="Le M."/>
            <person name="Wang Q."/>
            <person name="Wei S."/>
            <person name="Zheng Y."/>
            <person name="Lin W."/>
            <person name="Duan Y."/>
            <person name="Cao H."/>
            <person name="Xiong S."/>
            <person name="Wang X."/>
            <person name="Wei L."/>
            <person name="Li C."/>
            <person name="Ma Q."/>
            <person name="Ju M."/>
            <person name="Zhao R."/>
            <person name="Li G."/>
            <person name="Mu C."/>
            <person name="Tian Q."/>
            <person name="Mei H."/>
            <person name="Zhang T."/>
            <person name="Gao T."/>
            <person name="Zhang H."/>
        </authorList>
    </citation>
    <scope>NUCLEOTIDE SEQUENCE</scope>
    <source>
        <strain evidence="16">KEN8</strain>
    </source>
</reference>
<keyword evidence="5" id="KW-0677">Repeat</keyword>
<comment type="caution">
    <text evidence="16">The sequence shown here is derived from an EMBL/GenBank/DDBJ whole genome shotgun (WGS) entry which is preliminary data.</text>
</comment>
<dbReference type="GO" id="GO:0034707">
    <property type="term" value="C:chloride channel complex"/>
    <property type="evidence" value="ECO:0007669"/>
    <property type="project" value="UniProtKB-KW"/>
</dbReference>
<evidence type="ECO:0000313" key="16">
    <source>
        <dbReference type="EMBL" id="KAL0382917.1"/>
    </source>
</evidence>
<keyword evidence="4 14" id="KW-0812">Transmembrane</keyword>
<dbReference type="InterPro" id="IPR001807">
    <property type="entry name" value="ClC"/>
</dbReference>
<dbReference type="Pfam" id="PF00571">
    <property type="entry name" value="CBS"/>
    <property type="match status" value="1"/>
</dbReference>
<evidence type="ECO:0000256" key="9">
    <source>
        <dbReference type="ARBA" id="ARBA00023122"/>
    </source>
</evidence>
<evidence type="ECO:0000256" key="1">
    <source>
        <dbReference type="ARBA" id="ARBA00004141"/>
    </source>
</evidence>
<feature type="transmembrane region" description="Helical" evidence="14">
    <location>
        <begin position="489"/>
        <end position="508"/>
    </location>
</feature>
<organism evidence="16">
    <name type="scientific">Sesamum calycinum</name>
    <dbReference type="NCBI Taxonomy" id="2727403"/>
    <lineage>
        <taxon>Eukaryota</taxon>
        <taxon>Viridiplantae</taxon>
        <taxon>Streptophyta</taxon>
        <taxon>Embryophyta</taxon>
        <taxon>Tracheophyta</taxon>
        <taxon>Spermatophyta</taxon>
        <taxon>Magnoliopsida</taxon>
        <taxon>eudicotyledons</taxon>
        <taxon>Gunneridae</taxon>
        <taxon>Pentapetalae</taxon>
        <taxon>asterids</taxon>
        <taxon>lamiids</taxon>
        <taxon>Lamiales</taxon>
        <taxon>Pedaliaceae</taxon>
        <taxon>Sesamum</taxon>
    </lineage>
</organism>